<reference evidence="1 2" key="1">
    <citation type="submission" date="2016-05" db="EMBL/GenBank/DDBJ databases">
        <title>Genomic and physiological characterization of Planctopirus sp. isolated from fresh water lake.</title>
        <authorList>
            <person name="Subhash Y."/>
            <person name="Ramana C."/>
        </authorList>
    </citation>
    <scope>NUCLEOTIDE SEQUENCE [LARGE SCALE GENOMIC DNA]</scope>
    <source>
        <strain evidence="1 2">JC280</strain>
    </source>
</reference>
<dbReference type="EMBL" id="LYDR01000010">
    <property type="protein sequence ID" value="ODA36629.1"/>
    <property type="molecule type" value="Genomic_DNA"/>
</dbReference>
<organism evidence="1 2">
    <name type="scientific">Planctopirus hydrillae</name>
    <dbReference type="NCBI Taxonomy" id="1841610"/>
    <lineage>
        <taxon>Bacteria</taxon>
        <taxon>Pseudomonadati</taxon>
        <taxon>Planctomycetota</taxon>
        <taxon>Planctomycetia</taxon>
        <taxon>Planctomycetales</taxon>
        <taxon>Planctomycetaceae</taxon>
        <taxon>Planctopirus</taxon>
    </lineage>
</organism>
<protein>
    <submittedName>
        <fullName evidence="1">Uncharacterized protein</fullName>
    </submittedName>
</protein>
<evidence type="ECO:0000313" key="1">
    <source>
        <dbReference type="EMBL" id="ODA36629.1"/>
    </source>
</evidence>
<dbReference type="STRING" id="1841610.A6X21_15980"/>
<accession>A0A1C3ETU7</accession>
<dbReference type="AlphaFoldDB" id="A0A1C3ETU7"/>
<sequence length="73" mass="7948">MFVDPSKPDGPSAGDVEFRSIGQIIQREAHDVLCAALQRALTEESSLSEPTLVKARSLKRSKRIAVNSRKAIA</sequence>
<gene>
    <name evidence="1" type="ORF">A6X21_15980</name>
</gene>
<name>A0A1C3ETU7_9PLAN</name>
<keyword evidence="2" id="KW-1185">Reference proteome</keyword>
<dbReference type="Proteomes" id="UP000094828">
    <property type="component" value="Unassembled WGS sequence"/>
</dbReference>
<proteinExistence type="predicted"/>
<comment type="caution">
    <text evidence="1">The sequence shown here is derived from an EMBL/GenBank/DDBJ whole genome shotgun (WGS) entry which is preliminary data.</text>
</comment>
<evidence type="ECO:0000313" key="2">
    <source>
        <dbReference type="Proteomes" id="UP000094828"/>
    </source>
</evidence>